<evidence type="ECO:0000313" key="2">
    <source>
        <dbReference type="Proteomes" id="UP001279734"/>
    </source>
</evidence>
<accession>A0AAD3XUG0</accession>
<reference evidence="1" key="1">
    <citation type="submission" date="2023-05" db="EMBL/GenBank/DDBJ databases">
        <title>Nepenthes gracilis genome sequencing.</title>
        <authorList>
            <person name="Fukushima K."/>
        </authorList>
    </citation>
    <scope>NUCLEOTIDE SEQUENCE</scope>
    <source>
        <strain evidence="1">SING2019-196</strain>
    </source>
</reference>
<dbReference type="Proteomes" id="UP001279734">
    <property type="component" value="Unassembled WGS sequence"/>
</dbReference>
<dbReference type="PANTHER" id="PTHR35510">
    <property type="entry name" value="DBH-LIKE MONOOXYGENASE"/>
    <property type="match status" value="1"/>
</dbReference>
<keyword evidence="2" id="KW-1185">Reference proteome</keyword>
<dbReference type="AlphaFoldDB" id="A0AAD3XUG0"/>
<dbReference type="EMBL" id="BSYO01000018">
    <property type="protein sequence ID" value="GMH17952.1"/>
    <property type="molecule type" value="Genomic_DNA"/>
</dbReference>
<name>A0AAD3XUG0_NEPGR</name>
<dbReference type="PANTHER" id="PTHR35510:SF1">
    <property type="entry name" value="DBH-LIKE MONOOXYGENASE"/>
    <property type="match status" value="1"/>
</dbReference>
<sequence length="258" mass="29015">MAGHLSKKMKRKDLDEVSDEFSDFSLSSPARKIRRLDAGLPPIIEEEEAEIPLDFDQPLTIDVEEQPTLPVIEELPSVPQKEDRAIVLFKSMNSPLFQCPSSFSLDPGLLSNFKNKSIWHSQPNRFIGEDEMKENNNSAAKNKCLAVVTWAPPHKLNRGPRTEVSQGEVLESMDPEAMEVEDNAASISVGMTNEFDSARNETPVDMSPASVPLNWNLVLALRSRFCYIPQLAVIVKYIFDRTVSRWLGQRGSASKWPM</sequence>
<proteinExistence type="predicted"/>
<evidence type="ECO:0000313" key="1">
    <source>
        <dbReference type="EMBL" id="GMH17952.1"/>
    </source>
</evidence>
<gene>
    <name evidence="1" type="ORF">Nepgr_019793</name>
</gene>
<organism evidence="1 2">
    <name type="scientific">Nepenthes gracilis</name>
    <name type="common">Slender pitcher plant</name>
    <dbReference type="NCBI Taxonomy" id="150966"/>
    <lineage>
        <taxon>Eukaryota</taxon>
        <taxon>Viridiplantae</taxon>
        <taxon>Streptophyta</taxon>
        <taxon>Embryophyta</taxon>
        <taxon>Tracheophyta</taxon>
        <taxon>Spermatophyta</taxon>
        <taxon>Magnoliopsida</taxon>
        <taxon>eudicotyledons</taxon>
        <taxon>Gunneridae</taxon>
        <taxon>Pentapetalae</taxon>
        <taxon>Caryophyllales</taxon>
        <taxon>Nepenthaceae</taxon>
        <taxon>Nepenthes</taxon>
    </lineage>
</organism>
<comment type="caution">
    <text evidence="1">The sequence shown here is derived from an EMBL/GenBank/DDBJ whole genome shotgun (WGS) entry which is preliminary data.</text>
</comment>
<protein>
    <submittedName>
        <fullName evidence="1">Uncharacterized protein</fullName>
    </submittedName>
</protein>